<dbReference type="Proteomes" id="UP000176037">
    <property type="component" value="Unassembled WGS sequence"/>
</dbReference>
<feature type="domain" description="Outer membrane protein beta-barrel" evidence="3">
    <location>
        <begin position="12"/>
        <end position="174"/>
    </location>
</feature>
<dbReference type="SUPFAM" id="SSF56925">
    <property type="entry name" value="OMPA-like"/>
    <property type="match status" value="1"/>
</dbReference>
<dbReference type="Gene3D" id="2.40.160.20">
    <property type="match status" value="1"/>
</dbReference>
<dbReference type="EMBL" id="MJIC01000015">
    <property type="protein sequence ID" value="OFI32996.1"/>
    <property type="molecule type" value="Genomic_DNA"/>
</dbReference>
<keyword evidence="5" id="KW-1185">Reference proteome</keyword>
<evidence type="ECO:0000256" key="1">
    <source>
        <dbReference type="ARBA" id="ARBA00022729"/>
    </source>
</evidence>
<evidence type="ECO:0000313" key="4">
    <source>
        <dbReference type="EMBL" id="OFI32996.1"/>
    </source>
</evidence>
<dbReference type="InterPro" id="IPR027385">
    <property type="entry name" value="Beta-barrel_OMP"/>
</dbReference>
<name>A0A1E8FB35_9ALTE</name>
<protein>
    <recommendedName>
        <fullName evidence="3">Outer membrane protein beta-barrel domain-containing protein</fullName>
    </recommendedName>
</protein>
<evidence type="ECO:0000313" key="5">
    <source>
        <dbReference type="Proteomes" id="UP000176037"/>
    </source>
</evidence>
<dbReference type="OrthoDB" id="5901526at2"/>
<accession>A0A1E8FB35</accession>
<dbReference type="AlphaFoldDB" id="A0A1E8FB35"/>
<reference evidence="4 5" key="1">
    <citation type="submission" date="2016-09" db="EMBL/GenBank/DDBJ databases">
        <title>Alteromonas lipolytica, a new species isolated from sea water.</title>
        <authorList>
            <person name="Wu Y.-H."/>
            <person name="Cheng H."/>
            <person name="Xu X.-W."/>
        </authorList>
    </citation>
    <scope>NUCLEOTIDE SEQUENCE [LARGE SCALE GENOMIC DNA]</scope>
    <source>
        <strain evidence="4 5">JW12</strain>
    </source>
</reference>
<keyword evidence="1 2" id="KW-0732">Signal</keyword>
<dbReference type="STRING" id="1856405.BFC17_01605"/>
<dbReference type="RefSeq" id="WP_070177373.1">
    <property type="nucleotide sequence ID" value="NZ_BMJR01000002.1"/>
</dbReference>
<comment type="caution">
    <text evidence="4">The sequence shown here is derived from an EMBL/GenBank/DDBJ whole genome shotgun (WGS) entry which is preliminary data.</text>
</comment>
<proteinExistence type="predicted"/>
<feature type="chain" id="PRO_5009213942" description="Outer membrane protein beta-barrel domain-containing protein" evidence="2">
    <location>
        <begin position="22"/>
        <end position="174"/>
    </location>
</feature>
<evidence type="ECO:0000256" key="2">
    <source>
        <dbReference type="SAM" id="SignalP"/>
    </source>
</evidence>
<organism evidence="4 5">
    <name type="scientific">Alteromonas lipolytica</name>
    <dbReference type="NCBI Taxonomy" id="1856405"/>
    <lineage>
        <taxon>Bacteria</taxon>
        <taxon>Pseudomonadati</taxon>
        <taxon>Pseudomonadota</taxon>
        <taxon>Gammaproteobacteria</taxon>
        <taxon>Alteromonadales</taxon>
        <taxon>Alteromonadaceae</taxon>
        <taxon>Alteromonas/Salinimonas group</taxon>
        <taxon>Alteromonas</taxon>
    </lineage>
</organism>
<dbReference type="InterPro" id="IPR011250">
    <property type="entry name" value="OMP/PagP_B-barrel"/>
</dbReference>
<sequence length="174" mass="18755">MKKALFLLTTGLLAAASNVNAAETLSPSIYAGASAVYVDYSEGDIDMDLGAILGRVGTQLTDYVALEARLGTGVSDDSLYGVELELNYMYGLYAKAGFENNGFYPYVVLGYTKGELEASYGGYHENASDSDLSYGAGIDYAFTDRVSGNIEYMSYLDKDGYELNGFSAGFTYKF</sequence>
<evidence type="ECO:0000259" key="3">
    <source>
        <dbReference type="Pfam" id="PF13505"/>
    </source>
</evidence>
<dbReference type="Pfam" id="PF13505">
    <property type="entry name" value="OMP_b-brl"/>
    <property type="match status" value="1"/>
</dbReference>
<feature type="signal peptide" evidence="2">
    <location>
        <begin position="1"/>
        <end position="21"/>
    </location>
</feature>
<gene>
    <name evidence="4" type="ORF">BFC17_01605</name>
</gene>